<dbReference type="GO" id="GO:0006313">
    <property type="term" value="P:DNA transposition"/>
    <property type="evidence" value="ECO:0007669"/>
    <property type="project" value="InterPro"/>
</dbReference>
<evidence type="ECO:0000313" key="2">
    <source>
        <dbReference type="EMBL" id="MSS02461.1"/>
    </source>
</evidence>
<feature type="domain" description="Transposase IS116/IS110/IS902 C-terminal" evidence="1">
    <location>
        <begin position="1"/>
        <end position="38"/>
    </location>
</feature>
<comment type="caution">
    <text evidence="2">The sequence shown here is derived from an EMBL/GenBank/DDBJ whole genome shotgun (WGS) entry which is preliminary data.</text>
</comment>
<dbReference type="Pfam" id="PF02371">
    <property type="entry name" value="Transposase_20"/>
    <property type="match status" value="1"/>
</dbReference>
<evidence type="ECO:0000313" key="3">
    <source>
        <dbReference type="Proteomes" id="UP000470082"/>
    </source>
</evidence>
<dbReference type="GO" id="GO:0004803">
    <property type="term" value="F:transposase activity"/>
    <property type="evidence" value="ECO:0007669"/>
    <property type="project" value="InterPro"/>
</dbReference>
<organism evidence="2 3">
    <name type="scientific">Floccifex porci</name>
    <dbReference type="NCBI Taxonomy" id="2606629"/>
    <lineage>
        <taxon>Bacteria</taxon>
        <taxon>Bacillati</taxon>
        <taxon>Bacillota</taxon>
        <taxon>Erysipelotrichia</taxon>
        <taxon>Erysipelotrichales</taxon>
        <taxon>Erysipelotrichaceae</taxon>
        <taxon>Floccifex</taxon>
    </lineage>
</organism>
<dbReference type="EMBL" id="VUMM01000037">
    <property type="protein sequence ID" value="MSS02461.1"/>
    <property type="molecule type" value="Genomic_DNA"/>
</dbReference>
<dbReference type="Proteomes" id="UP000470082">
    <property type="component" value="Unassembled WGS sequence"/>
</dbReference>
<dbReference type="InterPro" id="IPR003346">
    <property type="entry name" value="Transposase_20"/>
</dbReference>
<reference evidence="2 3" key="1">
    <citation type="submission" date="2019-08" db="EMBL/GenBank/DDBJ databases">
        <title>In-depth cultivation of the pig gut microbiome towards novel bacterial diversity and tailored functional studies.</title>
        <authorList>
            <person name="Wylensek D."/>
            <person name="Hitch T.C.A."/>
            <person name="Clavel T."/>
        </authorList>
    </citation>
    <scope>NUCLEOTIDE SEQUENCE [LARGE SCALE GENOMIC DNA]</scope>
    <source>
        <strain evidence="2 3">LKV-178-WT-2G</strain>
    </source>
</reference>
<dbReference type="AlphaFoldDB" id="A0A7X2N4V6"/>
<sequence>MDPHIAQSGNISGNHLSISKRGNKYLRSLLYMAVTCSLPGNKENLINTFYKKKKQQRNPLNSKAEKTACIAKMLKIIYDMCKIKTVYQYSLVCIIYLF</sequence>
<keyword evidence="3" id="KW-1185">Reference proteome</keyword>
<dbReference type="GO" id="GO:0003677">
    <property type="term" value="F:DNA binding"/>
    <property type="evidence" value="ECO:0007669"/>
    <property type="project" value="InterPro"/>
</dbReference>
<protein>
    <submittedName>
        <fullName evidence="2">IS110 family transposase</fullName>
    </submittedName>
</protein>
<name>A0A7X2N4V6_9FIRM</name>
<evidence type="ECO:0000259" key="1">
    <source>
        <dbReference type="Pfam" id="PF02371"/>
    </source>
</evidence>
<accession>A0A7X2N4V6</accession>
<gene>
    <name evidence="2" type="ORF">FYJ50_10300</name>
</gene>
<proteinExistence type="predicted"/>